<dbReference type="GO" id="GO:0005886">
    <property type="term" value="C:plasma membrane"/>
    <property type="evidence" value="ECO:0007669"/>
    <property type="project" value="UniProtKB-SubCell"/>
</dbReference>
<dbReference type="FunFam" id="1.20.1720.10:FF:000002">
    <property type="entry name" value="Multidrug resistance protein B"/>
    <property type="match status" value="1"/>
</dbReference>
<gene>
    <name evidence="12" type="ORF">BER2_1662</name>
</gene>
<accession>A0A484RGD3</accession>
<comment type="similarity">
    <text evidence="2">Belongs to the major facilitator superfamily. EmrB family.</text>
</comment>
<dbReference type="Gene3D" id="1.20.1720.10">
    <property type="entry name" value="Multidrug resistance protein D"/>
    <property type="match status" value="1"/>
</dbReference>
<evidence type="ECO:0000259" key="11">
    <source>
        <dbReference type="PROSITE" id="PS50850"/>
    </source>
</evidence>
<keyword evidence="4" id="KW-1003">Cell membrane</keyword>
<feature type="transmembrane region" description="Helical" evidence="10">
    <location>
        <begin position="178"/>
        <end position="199"/>
    </location>
</feature>
<evidence type="ECO:0000256" key="8">
    <source>
        <dbReference type="ARBA" id="ARBA00023136"/>
    </source>
</evidence>
<evidence type="ECO:0000256" key="4">
    <source>
        <dbReference type="ARBA" id="ARBA00022475"/>
    </source>
</evidence>
<feature type="transmembrane region" description="Helical" evidence="10">
    <location>
        <begin position="144"/>
        <end position="166"/>
    </location>
</feature>
<feature type="transmembrane region" description="Helical" evidence="10">
    <location>
        <begin position="264"/>
        <end position="289"/>
    </location>
</feature>
<dbReference type="InterPro" id="IPR004638">
    <property type="entry name" value="EmrB-like"/>
</dbReference>
<dbReference type="PANTHER" id="PTHR42718:SF9">
    <property type="entry name" value="MAJOR FACILITATOR SUPERFAMILY MULTIDRUG TRANSPORTER MFSC"/>
    <property type="match status" value="1"/>
</dbReference>
<evidence type="ECO:0000256" key="5">
    <source>
        <dbReference type="ARBA" id="ARBA00022519"/>
    </source>
</evidence>
<feature type="compositionally biased region" description="Low complexity" evidence="9">
    <location>
        <begin position="22"/>
        <end position="40"/>
    </location>
</feature>
<feature type="transmembrane region" description="Helical" evidence="10">
    <location>
        <begin position="310"/>
        <end position="333"/>
    </location>
</feature>
<dbReference type="AlphaFoldDB" id="A0A484RGD3"/>
<reference evidence="12" key="1">
    <citation type="submission" date="2019-03" db="EMBL/GenBank/DDBJ databases">
        <authorList>
            <person name="Danneels B."/>
        </authorList>
    </citation>
    <scope>NUCLEOTIDE SEQUENCE</scope>
</reference>
<keyword evidence="8 10" id="KW-0472">Membrane</keyword>
<evidence type="ECO:0000313" key="12">
    <source>
        <dbReference type="EMBL" id="VFR48417.1"/>
    </source>
</evidence>
<name>A0A484RGD3_9ZZZZ</name>
<keyword evidence="5" id="KW-0997">Cell inner membrane</keyword>
<dbReference type="CDD" id="cd17503">
    <property type="entry name" value="MFS_LmrB_MDR_like"/>
    <property type="match status" value="1"/>
</dbReference>
<dbReference type="GO" id="GO:0022857">
    <property type="term" value="F:transmembrane transporter activity"/>
    <property type="evidence" value="ECO:0007669"/>
    <property type="project" value="InterPro"/>
</dbReference>
<evidence type="ECO:0000256" key="1">
    <source>
        <dbReference type="ARBA" id="ARBA00004429"/>
    </source>
</evidence>
<dbReference type="InterPro" id="IPR020846">
    <property type="entry name" value="MFS_dom"/>
</dbReference>
<feature type="transmembrane region" description="Helical" evidence="10">
    <location>
        <begin position="205"/>
        <end position="227"/>
    </location>
</feature>
<evidence type="ECO:0000256" key="9">
    <source>
        <dbReference type="SAM" id="MobiDB-lite"/>
    </source>
</evidence>
<evidence type="ECO:0000256" key="7">
    <source>
        <dbReference type="ARBA" id="ARBA00022989"/>
    </source>
</evidence>
<sequence>MSTPGRPKGEYRSAKHEGRPVNTPANTAPAPAAPATGSPAGHPPLEGALRVIGSVALSAAVFMNVLDTSIANVSIPTISGDLGVSASQGTWVITSFAVANAITVPLTGWLTQRFGQVRLFLASTLLFVLTSWLCGFAPSLEALVLFRVLQGAVAGPMIPLSQALMLASFPKEKAGMALAIWAMTTLVAPVAGPLLGGWISDNYTWPWIFYINVPIGLFAAWVVWRIYRHRESPTRSLPIDKIGLGLLVVWVGALQIMLDKGKELDWFASGFIVGLAALSLATFVIFLIWELTDAHPIVDLRLFAQRNFTVGAVTLAVAYGVFFGGVVLLPLWLQSYMGYTATYAGLVTAPVGLLAILLTPVVGKMIGRVDPRRLVTGAFLIFALVCAMRAGFNTQVDMRTLMIPTIIQGAAMAAFFVPLTSITLSGLDPSRIPAASGLSNFLRLTAGAFGTSIATTVWEDRATLHHAQLVEVARPGVLAFDQTVAGMQARGLTPEQALATLNRMVDAQAYTLSALDIFHASAIIFLLLIVLAWFARPARSGGAASAEAAGAH</sequence>
<organism evidence="12">
    <name type="scientific">plant metagenome</name>
    <dbReference type="NCBI Taxonomy" id="1297885"/>
    <lineage>
        <taxon>unclassified sequences</taxon>
        <taxon>metagenomes</taxon>
        <taxon>organismal metagenomes</taxon>
    </lineage>
</organism>
<dbReference type="Pfam" id="PF07690">
    <property type="entry name" value="MFS_1"/>
    <property type="match status" value="1"/>
</dbReference>
<dbReference type="Gene3D" id="1.20.1250.20">
    <property type="entry name" value="MFS general substrate transporter like domains"/>
    <property type="match status" value="1"/>
</dbReference>
<dbReference type="NCBIfam" id="TIGR00711">
    <property type="entry name" value="efflux_EmrB"/>
    <property type="match status" value="1"/>
</dbReference>
<evidence type="ECO:0000256" key="3">
    <source>
        <dbReference type="ARBA" id="ARBA00022448"/>
    </source>
</evidence>
<keyword evidence="6 10" id="KW-0812">Transmembrane</keyword>
<dbReference type="PROSITE" id="PS50850">
    <property type="entry name" value="MFS"/>
    <property type="match status" value="1"/>
</dbReference>
<comment type="subcellular location">
    <subcellularLocation>
        <location evidence="1">Cell inner membrane</location>
        <topology evidence="1">Multi-pass membrane protein</topology>
    </subcellularLocation>
</comment>
<feature type="compositionally biased region" description="Basic and acidic residues" evidence="9">
    <location>
        <begin position="7"/>
        <end position="19"/>
    </location>
</feature>
<evidence type="ECO:0000256" key="10">
    <source>
        <dbReference type="SAM" id="Phobius"/>
    </source>
</evidence>
<dbReference type="InterPro" id="IPR036259">
    <property type="entry name" value="MFS_trans_sf"/>
</dbReference>
<feature type="transmembrane region" description="Helical" evidence="10">
    <location>
        <begin position="91"/>
        <end position="110"/>
    </location>
</feature>
<feature type="transmembrane region" description="Helical" evidence="10">
    <location>
        <begin position="517"/>
        <end position="535"/>
    </location>
</feature>
<keyword evidence="3" id="KW-0813">Transport</keyword>
<feature type="transmembrane region" description="Helical" evidence="10">
    <location>
        <begin position="398"/>
        <end position="419"/>
    </location>
</feature>
<evidence type="ECO:0000256" key="2">
    <source>
        <dbReference type="ARBA" id="ARBA00008537"/>
    </source>
</evidence>
<proteinExistence type="inferred from homology"/>
<feature type="transmembrane region" description="Helical" evidence="10">
    <location>
        <begin position="339"/>
        <end position="362"/>
    </location>
</feature>
<feature type="transmembrane region" description="Helical" evidence="10">
    <location>
        <begin position="374"/>
        <end position="392"/>
    </location>
</feature>
<feature type="transmembrane region" description="Helical" evidence="10">
    <location>
        <begin position="51"/>
        <end position="71"/>
    </location>
</feature>
<dbReference type="EMBL" id="CAADIH010000029">
    <property type="protein sequence ID" value="VFR48417.1"/>
    <property type="molecule type" value="Genomic_DNA"/>
</dbReference>
<evidence type="ECO:0000256" key="6">
    <source>
        <dbReference type="ARBA" id="ARBA00022692"/>
    </source>
</evidence>
<feature type="region of interest" description="Disordered" evidence="9">
    <location>
        <begin position="1"/>
        <end position="40"/>
    </location>
</feature>
<dbReference type="PANTHER" id="PTHR42718">
    <property type="entry name" value="MAJOR FACILITATOR SUPERFAMILY MULTIDRUG TRANSPORTER MFSC"/>
    <property type="match status" value="1"/>
</dbReference>
<keyword evidence="7 10" id="KW-1133">Transmembrane helix</keyword>
<dbReference type="SUPFAM" id="SSF103473">
    <property type="entry name" value="MFS general substrate transporter"/>
    <property type="match status" value="1"/>
</dbReference>
<feature type="transmembrane region" description="Helical" evidence="10">
    <location>
        <begin position="117"/>
        <end position="138"/>
    </location>
</feature>
<feature type="domain" description="Major facilitator superfamily (MFS) profile" evidence="11">
    <location>
        <begin position="53"/>
        <end position="540"/>
    </location>
</feature>
<feature type="transmembrane region" description="Helical" evidence="10">
    <location>
        <begin position="239"/>
        <end position="258"/>
    </location>
</feature>
<protein>
    <submittedName>
        <fullName evidence="12">Inner membrane component of tripartite multidrug resistance system</fullName>
    </submittedName>
</protein>
<dbReference type="InterPro" id="IPR011701">
    <property type="entry name" value="MFS"/>
</dbReference>